<dbReference type="InterPro" id="IPR044651">
    <property type="entry name" value="OTSB-like"/>
</dbReference>
<dbReference type="Gene3D" id="3.40.50.1000">
    <property type="entry name" value="HAD superfamily/HAD-like"/>
    <property type="match status" value="1"/>
</dbReference>
<gene>
    <name evidence="4" type="primary">otsB</name>
    <name evidence="4" type="ORF">MNQ99_15925</name>
</gene>
<protein>
    <recommendedName>
        <fullName evidence="3">Trehalose 6-phosphate phosphatase</fullName>
        <ecNumber evidence="3">3.1.3.12</ecNumber>
    </recommendedName>
</protein>
<evidence type="ECO:0000313" key="5">
    <source>
        <dbReference type="Proteomes" id="UP000829069"/>
    </source>
</evidence>
<dbReference type="SUPFAM" id="SSF56784">
    <property type="entry name" value="HAD-like"/>
    <property type="match status" value="1"/>
</dbReference>
<accession>A0ABY3W5B3</accession>
<dbReference type="Pfam" id="PF02358">
    <property type="entry name" value="Trehalose_PPase"/>
    <property type="match status" value="1"/>
</dbReference>
<comment type="pathway">
    <text evidence="3">Glycan biosynthesis; trehalose biosynthesis.</text>
</comment>
<dbReference type="InterPro" id="IPR036412">
    <property type="entry name" value="HAD-like_sf"/>
</dbReference>
<dbReference type="PANTHER" id="PTHR43768:SF3">
    <property type="entry name" value="TREHALOSE 6-PHOSPHATE PHOSPHATASE"/>
    <property type="match status" value="1"/>
</dbReference>
<evidence type="ECO:0000256" key="3">
    <source>
        <dbReference type="RuleBase" id="RU361117"/>
    </source>
</evidence>
<dbReference type="Gene3D" id="3.30.70.1020">
    <property type="entry name" value="Trehalose-6-phosphate phosphatase related protein, domain 2"/>
    <property type="match status" value="1"/>
</dbReference>
<keyword evidence="5" id="KW-1185">Reference proteome</keyword>
<name>A0ABY3W5B3_9MICC</name>
<dbReference type="InterPro" id="IPR023214">
    <property type="entry name" value="HAD_sf"/>
</dbReference>
<evidence type="ECO:0000256" key="1">
    <source>
        <dbReference type="ARBA" id="ARBA00022801"/>
    </source>
</evidence>
<organism evidence="4 5">
    <name type="scientific">Arthrobacter sulfonylureivorans</name>
    <dbReference type="NCBI Taxonomy" id="2486855"/>
    <lineage>
        <taxon>Bacteria</taxon>
        <taxon>Bacillati</taxon>
        <taxon>Actinomycetota</taxon>
        <taxon>Actinomycetes</taxon>
        <taxon>Micrococcales</taxon>
        <taxon>Micrococcaceae</taxon>
        <taxon>Arthrobacter</taxon>
    </lineage>
</organism>
<comment type="cofactor">
    <cofactor evidence="3">
        <name>Mg(2+)</name>
        <dbReference type="ChEBI" id="CHEBI:18420"/>
    </cofactor>
</comment>
<dbReference type="Proteomes" id="UP000829069">
    <property type="component" value="Chromosome"/>
</dbReference>
<keyword evidence="3" id="KW-0479">Metal-binding</keyword>
<dbReference type="PANTHER" id="PTHR43768">
    <property type="entry name" value="TREHALOSE 6-PHOSPHATE PHOSPHATASE"/>
    <property type="match status" value="1"/>
</dbReference>
<dbReference type="RefSeq" id="WP_241913625.1">
    <property type="nucleotide sequence ID" value="NZ_CP093326.1"/>
</dbReference>
<keyword evidence="1 3" id="KW-0378">Hydrolase</keyword>
<evidence type="ECO:0000256" key="2">
    <source>
        <dbReference type="ARBA" id="ARBA00024179"/>
    </source>
</evidence>
<comment type="function">
    <text evidence="2 3">Removes the phosphate from trehalose 6-phosphate to produce free trehalose.</text>
</comment>
<comment type="catalytic activity">
    <reaction evidence="3">
        <text>alpha,alpha-trehalose 6-phosphate + H2O = alpha,alpha-trehalose + phosphate</text>
        <dbReference type="Rhea" id="RHEA:23420"/>
        <dbReference type="ChEBI" id="CHEBI:15377"/>
        <dbReference type="ChEBI" id="CHEBI:16551"/>
        <dbReference type="ChEBI" id="CHEBI:43474"/>
        <dbReference type="ChEBI" id="CHEBI:58429"/>
        <dbReference type="EC" id="3.1.3.12"/>
    </reaction>
</comment>
<dbReference type="EMBL" id="CP093326">
    <property type="protein sequence ID" value="UNK45400.1"/>
    <property type="molecule type" value="Genomic_DNA"/>
</dbReference>
<reference evidence="4 5" key="1">
    <citation type="submission" date="2022-03" db="EMBL/GenBank/DDBJ databases">
        <title>Isotopic signatures of nitrous oxide derived from detoxification processes.</title>
        <authorList>
            <person name="Behrendt U."/>
            <person name="Buchen C."/>
            <person name="Well R."/>
            <person name="Ulrich A."/>
            <person name="Rohe L."/>
            <person name="Kolb S."/>
            <person name="Schloter M."/>
            <person name="Horn M.A."/>
            <person name="Augustin J."/>
        </authorList>
    </citation>
    <scope>NUCLEOTIDE SEQUENCE [LARGE SCALE GENOMIC DNA]</scope>
    <source>
        <strain evidence="4 5">S4-C24</strain>
    </source>
</reference>
<sequence length="265" mass="26881">MTEHGPGAVPAELRAALEELAGTETLLVALDFDGVLAPIVPRAEDARPLPASASAVAALADLPRTSTAFISGRALASLRTVASPDARTLLIGSHGGEVFTGPDSPPLVLDEPQQRALAAATAVVEKVVAAHPGTRLEAKPAGVVLHTRTAADDVAAAATEQARAALQEIPGLQISDGKRVLETSVLSADKGQGIGLLRTFTGATAVFFAGDDVTDEHAFAVLRDADVGIKVGPGTTAAQYRVESPQAFAAALALLAELRAAAAQA</sequence>
<dbReference type="NCBIfam" id="TIGR00685">
    <property type="entry name" value="T6PP"/>
    <property type="match status" value="1"/>
</dbReference>
<comment type="similarity">
    <text evidence="3">Belongs to the trehalose phosphatase family.</text>
</comment>
<dbReference type="InterPro" id="IPR003337">
    <property type="entry name" value="Trehalose_PPase"/>
</dbReference>
<evidence type="ECO:0000313" key="4">
    <source>
        <dbReference type="EMBL" id="UNK45400.1"/>
    </source>
</evidence>
<keyword evidence="3" id="KW-0460">Magnesium</keyword>
<dbReference type="EC" id="3.1.3.12" evidence="3"/>
<dbReference type="GO" id="GO:0004805">
    <property type="term" value="F:trehalose-phosphatase activity"/>
    <property type="evidence" value="ECO:0007669"/>
    <property type="project" value="UniProtKB-EC"/>
</dbReference>
<proteinExistence type="inferred from homology"/>